<dbReference type="Xenbase" id="XB-GENE-5889203">
    <property type="gene designation" value="ttll5"/>
</dbReference>
<dbReference type="ExpressionAtlas" id="F7ENG2">
    <property type="expression patterns" value="differential"/>
</dbReference>
<dbReference type="GO" id="GO:0106437">
    <property type="term" value="F:protein-glutamic acid ligase activity, initiating"/>
    <property type="evidence" value="ECO:0007669"/>
    <property type="project" value="RHEA"/>
</dbReference>
<dbReference type="PANTHER" id="PTHR12241:SF145">
    <property type="entry name" value="TUBULIN POLYGLUTAMYLASE TTLL5"/>
    <property type="match status" value="1"/>
</dbReference>
<reference evidence="9" key="1">
    <citation type="journal article" date="2010" name="Science">
        <title>The genome of the Western clawed frog Xenopus tropicalis.</title>
        <authorList>
            <person name="Hellsten U."/>
            <person name="Harland R.M."/>
            <person name="Gilchrist M.J."/>
            <person name="Hendrix D."/>
            <person name="Jurka J."/>
            <person name="Kapitonov V."/>
            <person name="Ovcharenko I."/>
            <person name="Putnam N.H."/>
            <person name="Shu S."/>
            <person name="Taher L."/>
            <person name="Blitz I.L."/>
            <person name="Blumberg B."/>
            <person name="Dichmann D.S."/>
            <person name="Dubchak I."/>
            <person name="Amaya E."/>
            <person name="Detter J.C."/>
            <person name="Fletcher R."/>
            <person name="Gerhard D.S."/>
            <person name="Goodstein D."/>
            <person name="Graves T."/>
            <person name="Grigoriev I.V."/>
            <person name="Grimwood J."/>
            <person name="Kawashima T."/>
            <person name="Lindquist E."/>
            <person name="Lucas S.M."/>
            <person name="Mead P.E."/>
            <person name="Mitros T."/>
            <person name="Ogino H."/>
            <person name="Ohta Y."/>
            <person name="Poliakov A.V."/>
            <person name="Pollet N."/>
            <person name="Robert J."/>
            <person name="Salamov A."/>
            <person name="Sater A.K."/>
            <person name="Schmutz J."/>
            <person name="Terry A."/>
            <person name="Vize P.D."/>
            <person name="Warren W.C."/>
            <person name="Wells D."/>
            <person name="Wills A."/>
            <person name="Wilson R.K."/>
            <person name="Zimmerman L.B."/>
            <person name="Zorn A.M."/>
            <person name="Grainger R."/>
            <person name="Grammer T."/>
            <person name="Khokha M.K."/>
            <person name="Richardson P.M."/>
            <person name="Rokhsar D.S."/>
        </authorList>
    </citation>
    <scope>NUCLEOTIDE SEQUENCE [LARGE SCALE GENOMIC DNA]</scope>
    <source>
        <strain evidence="9">Nigerian</strain>
    </source>
</reference>
<feature type="region of interest" description="Disordered" evidence="8">
    <location>
        <begin position="545"/>
        <end position="587"/>
    </location>
</feature>
<comment type="similarity">
    <text evidence="1">Belongs to the tubulin--tyrosine ligase family.</text>
</comment>
<organism evidence="9">
    <name type="scientific">Xenopus tropicalis</name>
    <name type="common">Western clawed frog</name>
    <name type="synonym">Silurana tropicalis</name>
    <dbReference type="NCBI Taxonomy" id="8364"/>
    <lineage>
        <taxon>Eukaryota</taxon>
        <taxon>Metazoa</taxon>
        <taxon>Chordata</taxon>
        <taxon>Craniata</taxon>
        <taxon>Vertebrata</taxon>
        <taxon>Euteleostomi</taxon>
        <taxon>Amphibia</taxon>
        <taxon>Batrachia</taxon>
        <taxon>Anura</taxon>
        <taxon>Pipoidea</taxon>
        <taxon>Pipidae</taxon>
        <taxon>Xenopodinae</taxon>
        <taxon>Xenopus</taxon>
        <taxon>Silurana</taxon>
    </lineage>
</organism>
<dbReference type="Bgee" id="ENSXETG00000013220">
    <property type="expression patterns" value="Expressed in egg cell and 10 other cell types or tissues"/>
</dbReference>
<feature type="region of interest" description="Disordered" evidence="8">
    <location>
        <begin position="755"/>
        <end position="776"/>
    </location>
</feature>
<dbReference type="SUPFAM" id="SSF56059">
    <property type="entry name" value="Glutathione synthetase ATP-binding domain-like"/>
    <property type="match status" value="1"/>
</dbReference>
<dbReference type="InterPro" id="IPR004344">
    <property type="entry name" value="TTL/TTLL_fam"/>
</dbReference>
<dbReference type="HOGENOM" id="CLU_006704_1_0_1"/>
<dbReference type="AlphaFoldDB" id="F7ENG2"/>
<dbReference type="eggNOG" id="KOG2157">
    <property type="taxonomic scope" value="Eukaryota"/>
</dbReference>
<dbReference type="GeneTree" id="ENSGT00940000162910"/>
<comment type="catalytic activity">
    <reaction evidence="7">
        <text>L-glutamyl-[protein] + L-glutamate + ATP = gamma-L-glutamyl-L-glutamyl-[protein] + ADP + phosphate + H(+)</text>
        <dbReference type="Rhea" id="RHEA:60144"/>
        <dbReference type="Rhea" id="RHEA-COMP:10208"/>
        <dbReference type="Rhea" id="RHEA-COMP:15517"/>
        <dbReference type="ChEBI" id="CHEBI:15378"/>
        <dbReference type="ChEBI" id="CHEBI:29973"/>
        <dbReference type="ChEBI" id="CHEBI:29985"/>
        <dbReference type="ChEBI" id="CHEBI:30616"/>
        <dbReference type="ChEBI" id="CHEBI:43474"/>
        <dbReference type="ChEBI" id="CHEBI:143622"/>
        <dbReference type="ChEBI" id="CHEBI:456216"/>
    </reaction>
    <physiologicalReaction direction="left-to-right" evidence="7">
        <dbReference type="Rhea" id="RHEA:60145"/>
    </physiologicalReaction>
</comment>
<dbReference type="PROSITE" id="PS51221">
    <property type="entry name" value="TTL"/>
    <property type="match status" value="1"/>
</dbReference>
<dbReference type="GO" id="GO:0005524">
    <property type="term" value="F:ATP binding"/>
    <property type="evidence" value="ECO:0007669"/>
    <property type="project" value="UniProtKB-KW"/>
</dbReference>
<dbReference type="FunFam" id="3.30.470.20:FF:000009">
    <property type="entry name" value="tubulin polyglutamylase TTLL5 isoform X1"/>
    <property type="match status" value="1"/>
</dbReference>
<keyword evidence="2" id="KW-0436">Ligase</keyword>
<evidence type="ECO:0000313" key="9">
    <source>
        <dbReference type="Ensembl" id="ENSXETP00000028947"/>
    </source>
</evidence>
<evidence type="ECO:0000256" key="7">
    <source>
        <dbReference type="ARBA" id="ARBA00049274"/>
    </source>
</evidence>
<dbReference type="Gene3D" id="3.30.470.20">
    <property type="entry name" value="ATP-grasp fold, B domain"/>
    <property type="match status" value="1"/>
</dbReference>
<dbReference type="GO" id="GO:0005874">
    <property type="term" value="C:microtubule"/>
    <property type="evidence" value="ECO:0007669"/>
    <property type="project" value="UniProtKB-KW"/>
</dbReference>
<evidence type="ECO:0000256" key="5">
    <source>
        <dbReference type="ARBA" id="ARBA00022840"/>
    </source>
</evidence>
<dbReference type="InParanoid" id="F7ENG2"/>
<keyword evidence="3" id="KW-0493">Microtubule</keyword>
<feature type="region of interest" description="Disordered" evidence="8">
    <location>
        <begin position="1"/>
        <end position="20"/>
    </location>
</feature>
<name>F7ENG2_XENTR</name>
<evidence type="ECO:0000256" key="4">
    <source>
        <dbReference type="ARBA" id="ARBA00022741"/>
    </source>
</evidence>
<dbReference type="PANTHER" id="PTHR12241">
    <property type="entry name" value="TUBULIN POLYGLUTAMYLASE"/>
    <property type="match status" value="1"/>
</dbReference>
<dbReference type="FunCoup" id="F7ENG2">
    <property type="interactions" value="1635"/>
</dbReference>
<reference evidence="9" key="2">
    <citation type="submission" date="2011-06" db="UniProtKB">
        <authorList>
            <consortium name="Ensembl"/>
        </authorList>
    </citation>
    <scope>IDENTIFICATION</scope>
</reference>
<proteinExistence type="inferred from homology"/>
<feature type="compositionally biased region" description="Basic and acidic residues" evidence="8">
    <location>
        <begin position="558"/>
        <end position="567"/>
    </location>
</feature>
<dbReference type="Pfam" id="PF03133">
    <property type="entry name" value="TTL"/>
    <property type="match status" value="1"/>
</dbReference>
<evidence type="ECO:0000256" key="2">
    <source>
        <dbReference type="ARBA" id="ARBA00022598"/>
    </source>
</evidence>
<dbReference type="Ensembl" id="ENSXETT00000028947">
    <property type="protein sequence ID" value="ENSXETP00000028947"/>
    <property type="gene ID" value="ENSXETG00000013220"/>
</dbReference>
<evidence type="ECO:0000256" key="3">
    <source>
        <dbReference type="ARBA" id="ARBA00022701"/>
    </source>
</evidence>
<evidence type="ECO:0000256" key="1">
    <source>
        <dbReference type="ARBA" id="ARBA00006820"/>
    </source>
</evidence>
<accession>F7ENG2</accession>
<sequence>MPEMVPRGQQDEQSEEDDDSKKGEYSCILWAGGSRKVPIVMFHAEAVLHKNLSLRAVGERYKLSYKIVRTDSRLVRSILSAHGFQEVNANSNDFNIMWTGSHVKPHIMRSLTNFQKVNHFPRSYELTRKDRLYKNVQRMQQSHGFKNFHLLPQTYLLPAEYQDFCTAFAKDRGPWIVKPVASSRGRGVYLINSPSLISMEDNILVSRYIGNPLLIDGFKFDVRLYVLITSYDPLVIYLYEEGLTRFATAKYDRAAKNIKNQFMHLTNYSVNKKSGDYVSCDDPDVEDYGNKWSMSAMLRYLKQDGKDTAALMSQVEDLIIKTIVSAELPIASACKSLITHRGNCFELYGFDVLIDGNLKPWLLEVNLSPSLACDAPLDLKVKASMISDMFTLVGVECQDPQQRFGRASSSLYDKRTQKSTHQRPLSANDIDTGLQGGNREKAVRRTSCLLGLSIEELKILRRVQDEYERRGGFVRIFPRHNTWQLYGSFLEYKTSLNYMLVTHLFPNRAAGNDHCEKNWDPRMHAAFYERKLVSLHLRRARHRGLTRKTGLSHAPQCSDHEQSSKEQEEQEEEEELDENHELEVVQEKVSSPDSSKIIIPPPRISLMDILRKGADLSKVQARNAFSCYLQRVQNRLQTERNPERVQPKEEEQIELVMRFLQRGAANLKRSLPLNLPGQSVPYLERRHLLAKLLGDFVALYNQETQQMQNSEETQSNEECGVNPDDFEAFVADASENELEEVLTFYTQKNKSASVFLGTPNNADRRETGKPPGGPQNRLTCERSVVMSSAPSQPSVSKPGYSQGCNVSDGPIIITNSAVNGLPESCSQRNSSTHVLSNDASLCSTIVGSNGIHVSPAKLTVTPGSWAKSGSRPHSSSLGTFSSFQSAAQIYSQKLRRPSSTRSASNHQSALRSRCSSAGSVKELDVPYNESAVAASLQRLAERQSSQQYSKQLRLLTQQLTSMNIKDGAFGSGSFRHCSAKSFCGRAVHAGTETVESITRDIQRRRSAWESDQESGTFSFSSDVPLQHQPDQMQYSAKGGQHPDSAIISLPNQTCTLLPTPPVSHKQSAARTLSATRLVRVAPVEQHGTPTSTIVSDFGTPSQGSMEATQIIFARARPSAPKIDIKGQRK</sequence>
<gene>
    <name evidence="9" type="primary">ttll5</name>
</gene>
<protein>
    <recommendedName>
        <fullName evidence="6">Tubulin--tyrosine ligase-like protein 5</fullName>
    </recommendedName>
</protein>
<keyword evidence="5" id="KW-0067">ATP-binding</keyword>
<evidence type="ECO:0000256" key="6">
    <source>
        <dbReference type="ARBA" id="ARBA00041448"/>
    </source>
</evidence>
<keyword evidence="4" id="KW-0547">Nucleotide-binding</keyword>
<evidence type="ECO:0000256" key="8">
    <source>
        <dbReference type="SAM" id="MobiDB-lite"/>
    </source>
</evidence>
<feature type="compositionally biased region" description="Acidic residues" evidence="8">
    <location>
        <begin position="568"/>
        <end position="578"/>
    </location>
</feature>